<gene>
    <name evidence="2" type="ORF">B9Z55_027525</name>
</gene>
<evidence type="ECO:0000313" key="2">
    <source>
        <dbReference type="EMBL" id="PIC13646.1"/>
    </source>
</evidence>
<evidence type="ECO:0000256" key="1">
    <source>
        <dbReference type="SAM" id="MobiDB-lite"/>
    </source>
</evidence>
<protein>
    <submittedName>
        <fullName evidence="2">Uncharacterized protein</fullName>
    </submittedName>
</protein>
<comment type="caution">
    <text evidence="2">The sequence shown here is derived from an EMBL/GenBank/DDBJ whole genome shotgun (WGS) entry which is preliminary data.</text>
</comment>
<evidence type="ECO:0000313" key="3">
    <source>
        <dbReference type="Proteomes" id="UP000230233"/>
    </source>
</evidence>
<name>A0A2G5SFJ0_9PELO</name>
<organism evidence="2 3">
    <name type="scientific">Caenorhabditis nigoni</name>
    <dbReference type="NCBI Taxonomy" id="1611254"/>
    <lineage>
        <taxon>Eukaryota</taxon>
        <taxon>Metazoa</taxon>
        <taxon>Ecdysozoa</taxon>
        <taxon>Nematoda</taxon>
        <taxon>Chromadorea</taxon>
        <taxon>Rhabditida</taxon>
        <taxon>Rhabditina</taxon>
        <taxon>Rhabditomorpha</taxon>
        <taxon>Rhabditoidea</taxon>
        <taxon>Rhabditidae</taxon>
        <taxon>Peloderinae</taxon>
        <taxon>Caenorhabditis</taxon>
    </lineage>
</organism>
<feature type="compositionally biased region" description="Polar residues" evidence="1">
    <location>
        <begin position="17"/>
        <end position="28"/>
    </location>
</feature>
<dbReference type="AlphaFoldDB" id="A0A2G5SFJ0"/>
<dbReference type="EMBL" id="PDUG01000011">
    <property type="protein sequence ID" value="PIC13646.1"/>
    <property type="molecule type" value="Genomic_DNA"/>
</dbReference>
<sequence>MRPDNTNRKSPIKKKQTTPPKNRGSNQSTVVVVPIEVRTLTHEDGNESVKNTKLIGRDMYEKRAVRRGKLKIPTTRKNTKISA</sequence>
<dbReference type="Proteomes" id="UP000230233">
    <property type="component" value="Unassembled WGS sequence"/>
</dbReference>
<feature type="region of interest" description="Disordered" evidence="1">
    <location>
        <begin position="1"/>
        <end position="28"/>
    </location>
</feature>
<keyword evidence="3" id="KW-1185">Reference proteome</keyword>
<accession>A0A2G5SFJ0</accession>
<proteinExistence type="predicted"/>
<reference evidence="3" key="1">
    <citation type="submission" date="2017-10" db="EMBL/GenBank/DDBJ databases">
        <title>Rapid genome shrinkage in a self-fertile nematode reveals novel sperm competition proteins.</title>
        <authorList>
            <person name="Yin D."/>
            <person name="Schwarz E.M."/>
            <person name="Thomas C.G."/>
            <person name="Felde R.L."/>
            <person name="Korf I.F."/>
            <person name="Cutter A.D."/>
            <person name="Schartner C.M."/>
            <person name="Ralston E.J."/>
            <person name="Meyer B.J."/>
            <person name="Haag E.S."/>
        </authorList>
    </citation>
    <scope>NUCLEOTIDE SEQUENCE [LARGE SCALE GENOMIC DNA]</scope>
    <source>
        <strain evidence="3">JU1422</strain>
    </source>
</reference>